<evidence type="ECO:0000313" key="10">
    <source>
        <dbReference type="Proteomes" id="UP000179242"/>
    </source>
</evidence>
<dbReference type="EMBL" id="MEUJ01000002">
    <property type="protein sequence ID" value="OGC40998.1"/>
    <property type="molecule type" value="Genomic_DNA"/>
</dbReference>
<dbReference type="Proteomes" id="UP000179242">
    <property type="component" value="Unassembled WGS sequence"/>
</dbReference>
<comment type="caution">
    <text evidence="9">The sequence shown here is derived from an EMBL/GenBank/DDBJ whole genome shotgun (WGS) entry which is preliminary data.</text>
</comment>
<dbReference type="InterPro" id="IPR015967">
    <property type="entry name" value="Rcmb_RecR_Znf"/>
</dbReference>
<dbReference type="Pfam" id="PF21175">
    <property type="entry name" value="RecR_C"/>
    <property type="match status" value="1"/>
</dbReference>
<dbReference type="Gene3D" id="1.10.8.420">
    <property type="entry name" value="RecR Domain 1"/>
    <property type="match status" value="1"/>
</dbReference>
<keyword evidence="2 7" id="KW-0227">DNA damage</keyword>
<proteinExistence type="inferred from homology"/>
<dbReference type="CDD" id="cd01025">
    <property type="entry name" value="TOPRIM_recR"/>
    <property type="match status" value="1"/>
</dbReference>
<dbReference type="InterPro" id="IPR000093">
    <property type="entry name" value="DNA_Rcmb_RecR"/>
</dbReference>
<dbReference type="GO" id="GO:0003677">
    <property type="term" value="F:DNA binding"/>
    <property type="evidence" value="ECO:0007669"/>
    <property type="project" value="UniProtKB-UniRule"/>
</dbReference>
<dbReference type="SUPFAM" id="SSF111304">
    <property type="entry name" value="Recombination protein RecR"/>
    <property type="match status" value="1"/>
</dbReference>
<dbReference type="Gene3D" id="3.40.1360.10">
    <property type="match status" value="1"/>
</dbReference>
<evidence type="ECO:0000256" key="2">
    <source>
        <dbReference type="ARBA" id="ARBA00022763"/>
    </source>
</evidence>
<dbReference type="Pfam" id="PF13662">
    <property type="entry name" value="Toprim_4"/>
    <property type="match status" value="1"/>
</dbReference>
<evidence type="ECO:0000256" key="1">
    <source>
        <dbReference type="ARBA" id="ARBA00022723"/>
    </source>
</evidence>
<evidence type="ECO:0000256" key="3">
    <source>
        <dbReference type="ARBA" id="ARBA00022771"/>
    </source>
</evidence>
<dbReference type="SMART" id="SM00493">
    <property type="entry name" value="TOPRIM"/>
    <property type="match status" value="1"/>
</dbReference>
<dbReference type="GO" id="GO:0008270">
    <property type="term" value="F:zinc ion binding"/>
    <property type="evidence" value="ECO:0007669"/>
    <property type="project" value="UniProtKB-KW"/>
</dbReference>
<protein>
    <recommendedName>
        <fullName evidence="7">Recombination protein RecR</fullName>
    </recommendedName>
</protein>
<organism evidence="9 10">
    <name type="scientific">candidate division WOR-1 bacterium RIFOXYC2_FULL_46_14</name>
    <dbReference type="NCBI Taxonomy" id="1802587"/>
    <lineage>
        <taxon>Bacteria</taxon>
        <taxon>Bacillati</taxon>
        <taxon>Saganbacteria</taxon>
    </lineage>
</organism>
<feature type="domain" description="Toprim" evidence="8">
    <location>
        <begin position="80"/>
        <end position="175"/>
    </location>
</feature>
<dbReference type="PROSITE" id="PS50880">
    <property type="entry name" value="TOPRIM"/>
    <property type="match status" value="1"/>
</dbReference>
<dbReference type="PANTHER" id="PTHR30446">
    <property type="entry name" value="RECOMBINATION PROTEIN RECR"/>
    <property type="match status" value="1"/>
</dbReference>
<dbReference type="HAMAP" id="MF_00017">
    <property type="entry name" value="RecR"/>
    <property type="match status" value="1"/>
</dbReference>
<keyword evidence="3 7" id="KW-0863">Zinc-finger</keyword>
<dbReference type="SMART" id="SM00278">
    <property type="entry name" value="HhH1"/>
    <property type="match status" value="1"/>
</dbReference>
<evidence type="ECO:0000256" key="7">
    <source>
        <dbReference type="HAMAP-Rule" id="MF_00017"/>
    </source>
</evidence>
<dbReference type="AlphaFoldDB" id="A0A1F4U7R4"/>
<name>A0A1F4U7R4_UNCSA</name>
<accession>A0A1F4U7R4</accession>
<sequence length="198" mass="22109">MMYPQSFKNLIEELKKLPGIGPKSAQRLAFHVLSVHRDEIEKLSRALIETKKNIKNCPSCFSLSDNILCPVCEDLTRDRSVICVVEEPKDLIAVERSGGFKGQYHVLGGRISPLDGIGPDNLRIKELLRRLQQNAVSEIILALNPTTESEATAVYLTKIIKPLKIKVTRIAYGLPVGGDLDYTDEVTLTRALEGRREI</sequence>
<feature type="zinc finger region" description="C4-type" evidence="7">
    <location>
        <begin position="57"/>
        <end position="72"/>
    </location>
</feature>
<dbReference type="GO" id="GO:0006310">
    <property type="term" value="P:DNA recombination"/>
    <property type="evidence" value="ECO:0007669"/>
    <property type="project" value="UniProtKB-UniRule"/>
</dbReference>
<keyword evidence="6 7" id="KW-0234">DNA repair</keyword>
<comment type="similarity">
    <text evidence="7">Belongs to the RecR family.</text>
</comment>
<keyword evidence="4 7" id="KW-0862">Zinc</keyword>
<keyword evidence="1 7" id="KW-0479">Metal-binding</keyword>
<gene>
    <name evidence="7" type="primary">recR</name>
    <name evidence="9" type="ORF">A2438_01785</name>
</gene>
<evidence type="ECO:0000313" key="9">
    <source>
        <dbReference type="EMBL" id="OGC40998.1"/>
    </source>
</evidence>
<dbReference type="NCBIfam" id="TIGR00615">
    <property type="entry name" value="recR"/>
    <property type="match status" value="1"/>
</dbReference>
<comment type="function">
    <text evidence="7">May play a role in DNA repair. It seems to be involved in an RecBC-independent recombinational process of DNA repair. It may act with RecF and RecO.</text>
</comment>
<reference evidence="9 10" key="1">
    <citation type="journal article" date="2016" name="Nat. Commun.">
        <title>Thousands of microbial genomes shed light on interconnected biogeochemical processes in an aquifer system.</title>
        <authorList>
            <person name="Anantharaman K."/>
            <person name="Brown C.T."/>
            <person name="Hug L.A."/>
            <person name="Sharon I."/>
            <person name="Castelle C.J."/>
            <person name="Probst A.J."/>
            <person name="Thomas B.C."/>
            <person name="Singh A."/>
            <person name="Wilkins M.J."/>
            <person name="Karaoz U."/>
            <person name="Brodie E.L."/>
            <person name="Williams K.H."/>
            <person name="Hubbard S.S."/>
            <person name="Banfield J.F."/>
        </authorList>
    </citation>
    <scope>NUCLEOTIDE SEQUENCE [LARGE SCALE GENOMIC DNA]</scope>
</reference>
<dbReference type="PROSITE" id="PS01300">
    <property type="entry name" value="RECR"/>
    <property type="match status" value="1"/>
</dbReference>
<evidence type="ECO:0000259" key="8">
    <source>
        <dbReference type="PROSITE" id="PS50880"/>
    </source>
</evidence>
<dbReference type="GO" id="GO:0006281">
    <property type="term" value="P:DNA repair"/>
    <property type="evidence" value="ECO:0007669"/>
    <property type="project" value="UniProtKB-UniRule"/>
</dbReference>
<dbReference type="PANTHER" id="PTHR30446:SF0">
    <property type="entry name" value="RECOMBINATION PROTEIN RECR"/>
    <property type="match status" value="1"/>
</dbReference>
<keyword evidence="5 7" id="KW-0233">DNA recombination</keyword>
<dbReference type="InterPro" id="IPR006171">
    <property type="entry name" value="TOPRIM_dom"/>
</dbReference>
<evidence type="ECO:0000256" key="6">
    <source>
        <dbReference type="ARBA" id="ARBA00023204"/>
    </source>
</evidence>
<dbReference type="Gene3D" id="6.10.250.240">
    <property type="match status" value="1"/>
</dbReference>
<dbReference type="InterPro" id="IPR023627">
    <property type="entry name" value="Rcmb_RecR"/>
</dbReference>
<evidence type="ECO:0000256" key="4">
    <source>
        <dbReference type="ARBA" id="ARBA00022833"/>
    </source>
</evidence>
<dbReference type="CDD" id="cd00080">
    <property type="entry name" value="H3TH_StructSpec-5'-nucleases"/>
    <property type="match status" value="1"/>
</dbReference>
<dbReference type="Pfam" id="PF21176">
    <property type="entry name" value="RecR_HhH"/>
    <property type="match status" value="1"/>
</dbReference>
<evidence type="ECO:0000256" key="5">
    <source>
        <dbReference type="ARBA" id="ARBA00023172"/>
    </source>
</evidence>
<dbReference type="InterPro" id="IPR003583">
    <property type="entry name" value="Hlx-hairpin-Hlx_DNA-bd_motif"/>
</dbReference>
<dbReference type="InterPro" id="IPR034137">
    <property type="entry name" value="TOPRIM_RecR"/>
</dbReference>